<evidence type="ECO:0000313" key="2">
    <source>
        <dbReference type="EMBL" id="EER16053.1"/>
    </source>
</evidence>
<reference evidence="2 3" key="1">
    <citation type="submission" date="2008-07" db="EMBL/GenBank/DDBJ databases">
        <authorList>
            <person name="El-Sayed N."/>
            <person name="Caler E."/>
            <person name="Inman J."/>
            <person name="Amedeo P."/>
            <person name="Hass B."/>
            <person name="Wortman J."/>
        </authorList>
    </citation>
    <scope>NUCLEOTIDE SEQUENCE [LARGE SCALE GENOMIC DNA]</scope>
    <source>
        <strain evidence="3">ATCC 50983 / TXsc</strain>
    </source>
</reference>
<keyword evidence="3" id="KW-1185">Reference proteome</keyword>
<evidence type="ECO:0000256" key="1">
    <source>
        <dbReference type="SAM" id="MobiDB-lite"/>
    </source>
</evidence>
<dbReference type="AlphaFoldDB" id="C5KHJ1"/>
<dbReference type="EMBL" id="GG673069">
    <property type="protein sequence ID" value="EER16053.1"/>
    <property type="molecule type" value="Genomic_DNA"/>
</dbReference>
<dbReference type="RefSeq" id="XP_002784257.1">
    <property type="nucleotide sequence ID" value="XM_002784211.1"/>
</dbReference>
<feature type="region of interest" description="Disordered" evidence="1">
    <location>
        <begin position="63"/>
        <end position="94"/>
    </location>
</feature>
<organism evidence="3">
    <name type="scientific">Perkinsus marinus (strain ATCC 50983 / TXsc)</name>
    <dbReference type="NCBI Taxonomy" id="423536"/>
    <lineage>
        <taxon>Eukaryota</taxon>
        <taxon>Sar</taxon>
        <taxon>Alveolata</taxon>
        <taxon>Perkinsozoa</taxon>
        <taxon>Perkinsea</taxon>
        <taxon>Perkinsida</taxon>
        <taxon>Perkinsidae</taxon>
        <taxon>Perkinsus</taxon>
    </lineage>
</organism>
<dbReference type="GeneID" id="9061039"/>
<accession>C5KHJ1</accession>
<sequence length="94" mass="10025">MATNSTMAVITEAGRARKEHNTQSLPFVSYDGSIDREKAVMMSPAPPPAQNTRVPTAHLTGVRSVTPVTSRRKEWSRASSGVVAGSRSTRKSAG</sequence>
<protein>
    <submittedName>
        <fullName evidence="2">Uncharacterized protein</fullName>
    </submittedName>
</protein>
<gene>
    <name evidence="2" type="ORF">Pmar_PMAR003516</name>
</gene>
<name>C5KHJ1_PERM5</name>
<proteinExistence type="predicted"/>
<evidence type="ECO:0000313" key="3">
    <source>
        <dbReference type="Proteomes" id="UP000007800"/>
    </source>
</evidence>
<dbReference type="InParanoid" id="C5KHJ1"/>
<dbReference type="Proteomes" id="UP000007800">
    <property type="component" value="Unassembled WGS sequence"/>
</dbReference>